<dbReference type="OrthoDB" id="271130at2759"/>
<dbReference type="VEuPathDB" id="TriTrypDB:TM35_000212330"/>
<dbReference type="GeneID" id="39986863"/>
<dbReference type="AlphaFoldDB" id="A0A1X0NSG4"/>
<organism evidence="1 2">
    <name type="scientific">Trypanosoma theileri</name>
    <dbReference type="NCBI Taxonomy" id="67003"/>
    <lineage>
        <taxon>Eukaryota</taxon>
        <taxon>Discoba</taxon>
        <taxon>Euglenozoa</taxon>
        <taxon>Kinetoplastea</taxon>
        <taxon>Metakinetoplastina</taxon>
        <taxon>Trypanosomatida</taxon>
        <taxon>Trypanosomatidae</taxon>
        <taxon>Trypanosoma</taxon>
    </lineage>
</organism>
<name>A0A1X0NSG4_9TRYP</name>
<accession>A0A1X0NSG4</accession>
<dbReference type="RefSeq" id="XP_028881693.1">
    <property type="nucleotide sequence ID" value="XM_029027083.1"/>
</dbReference>
<evidence type="ECO:0000313" key="2">
    <source>
        <dbReference type="Proteomes" id="UP000192257"/>
    </source>
</evidence>
<protein>
    <submittedName>
        <fullName evidence="1">Uncharacterized protein</fullName>
    </submittedName>
</protein>
<dbReference type="Gene3D" id="3.10.129.10">
    <property type="entry name" value="Hotdog Thioesterase"/>
    <property type="match status" value="1"/>
</dbReference>
<gene>
    <name evidence="1" type="ORF">TM35_000212330</name>
</gene>
<proteinExistence type="predicted"/>
<sequence>MFKLGEDGSAITYHVPVSPFVPLQHNNVDVSTVNRLANFSMRFAMEHGWCFDHGKPFNSQSHLEAFDEGYAVAKDDVTVFFAGVEAELCKEVPEFHAEITPASMFFWGQFWVSFVGTSSYGIYGKLYYYEAGKEDRKEPLGVFRVTGVTVSKTTRKPSQIPERRAKLLRETMNKHNPPTPFPKAERLNVRDMLNIPGLFTDASCCRIVDNLPSHSSVDPLSISYTRKFKLRETDIDFNKHVNQIAMIQLIINTFRSACADETTIFPRLLDDGVEPIIGDLLIRRLRIDYIQEIPMSHVGASVALFFRDEESRDTVIASSVGNRKGKLAELCYVGHGLPNNNGTPFIAVVGKLFVWC</sequence>
<reference evidence="1 2" key="1">
    <citation type="submission" date="2017-03" db="EMBL/GenBank/DDBJ databases">
        <title>An alternative strategy for trypanosome survival in the mammalian bloodstream revealed through genome and transcriptome analysis of the ubiquitous bovine parasite Trypanosoma (Megatrypanum) theileri.</title>
        <authorList>
            <person name="Kelly S."/>
            <person name="Ivens A."/>
            <person name="Mott A."/>
            <person name="O'Neill E."/>
            <person name="Emms D."/>
            <person name="Macleod O."/>
            <person name="Voorheis P."/>
            <person name="Matthews J."/>
            <person name="Matthews K."/>
            <person name="Carrington M."/>
        </authorList>
    </citation>
    <scope>NUCLEOTIDE SEQUENCE [LARGE SCALE GENOMIC DNA]</scope>
    <source>
        <strain evidence="1">Edinburgh</strain>
    </source>
</reference>
<evidence type="ECO:0000313" key="1">
    <source>
        <dbReference type="EMBL" id="ORC87627.1"/>
    </source>
</evidence>
<dbReference type="EMBL" id="NBCO01000021">
    <property type="protein sequence ID" value="ORC87627.1"/>
    <property type="molecule type" value="Genomic_DNA"/>
</dbReference>
<keyword evidence="2" id="KW-1185">Reference proteome</keyword>
<comment type="caution">
    <text evidence="1">The sequence shown here is derived from an EMBL/GenBank/DDBJ whole genome shotgun (WGS) entry which is preliminary data.</text>
</comment>
<dbReference type="Proteomes" id="UP000192257">
    <property type="component" value="Unassembled WGS sequence"/>
</dbReference>